<dbReference type="PANTHER" id="PTHR44688:SF16">
    <property type="entry name" value="DNA-BINDING TRANSCRIPTIONAL ACTIVATOR DEVR_DOSR"/>
    <property type="match status" value="1"/>
</dbReference>
<feature type="domain" description="HTH luxR-type" evidence="5">
    <location>
        <begin position="469"/>
        <end position="534"/>
    </location>
</feature>
<dbReference type="AlphaFoldDB" id="A0A8J6M9G5"/>
<evidence type="ECO:0000256" key="1">
    <source>
        <dbReference type="ARBA" id="ARBA00023015"/>
    </source>
</evidence>
<evidence type="ECO:0000256" key="3">
    <source>
        <dbReference type="ARBA" id="ARBA00023163"/>
    </source>
</evidence>
<dbReference type="PROSITE" id="PS00622">
    <property type="entry name" value="HTH_LUXR_1"/>
    <property type="match status" value="1"/>
</dbReference>
<dbReference type="RefSeq" id="WP_186906278.1">
    <property type="nucleotide sequence ID" value="NZ_JACOPP010000001.1"/>
</dbReference>
<proteinExistence type="predicted"/>
<keyword evidence="3" id="KW-0804">Transcription</keyword>
<dbReference type="Gene3D" id="1.10.10.10">
    <property type="entry name" value="Winged helix-like DNA-binding domain superfamily/Winged helix DNA-binding domain"/>
    <property type="match status" value="1"/>
</dbReference>
<feature type="transmembrane region" description="Helical" evidence="4">
    <location>
        <begin position="388"/>
        <end position="407"/>
    </location>
</feature>
<dbReference type="InterPro" id="IPR036388">
    <property type="entry name" value="WH-like_DNA-bd_sf"/>
</dbReference>
<keyword evidence="7" id="KW-1185">Reference proteome</keyword>
<evidence type="ECO:0000313" key="6">
    <source>
        <dbReference type="EMBL" id="MBC5732379.1"/>
    </source>
</evidence>
<keyword evidence="4" id="KW-1133">Transmembrane helix</keyword>
<dbReference type="PROSITE" id="PS50043">
    <property type="entry name" value="HTH_LUXR_2"/>
    <property type="match status" value="1"/>
</dbReference>
<keyword evidence="2" id="KW-0238">DNA-binding</keyword>
<evidence type="ECO:0000256" key="2">
    <source>
        <dbReference type="ARBA" id="ARBA00023125"/>
    </source>
</evidence>
<dbReference type="SUPFAM" id="SSF46894">
    <property type="entry name" value="C-terminal effector domain of the bipartite response regulators"/>
    <property type="match status" value="1"/>
</dbReference>
<dbReference type="PRINTS" id="PR00038">
    <property type="entry name" value="HTHLUXR"/>
</dbReference>
<organism evidence="6 7">
    <name type="scientific">Lawsonibacter hominis</name>
    <dbReference type="NCBI Taxonomy" id="2763053"/>
    <lineage>
        <taxon>Bacteria</taxon>
        <taxon>Bacillati</taxon>
        <taxon>Bacillota</taxon>
        <taxon>Clostridia</taxon>
        <taxon>Eubacteriales</taxon>
        <taxon>Oscillospiraceae</taxon>
        <taxon>Lawsonibacter</taxon>
    </lineage>
</organism>
<keyword evidence="4" id="KW-0812">Transmembrane</keyword>
<protein>
    <recommendedName>
        <fullName evidence="5">HTH luxR-type domain-containing protein</fullName>
    </recommendedName>
</protein>
<dbReference type="PANTHER" id="PTHR44688">
    <property type="entry name" value="DNA-BINDING TRANSCRIPTIONAL ACTIVATOR DEVR_DOSR"/>
    <property type="match status" value="1"/>
</dbReference>
<feature type="transmembrane region" description="Helical" evidence="4">
    <location>
        <begin position="31"/>
        <end position="56"/>
    </location>
</feature>
<reference evidence="6" key="1">
    <citation type="submission" date="2020-08" db="EMBL/GenBank/DDBJ databases">
        <title>Genome public.</title>
        <authorList>
            <person name="Liu C."/>
            <person name="Sun Q."/>
        </authorList>
    </citation>
    <scope>NUCLEOTIDE SEQUENCE</scope>
    <source>
        <strain evidence="6">NSJ-51</strain>
    </source>
</reference>
<dbReference type="CDD" id="cd06170">
    <property type="entry name" value="LuxR_C_like"/>
    <property type="match status" value="1"/>
</dbReference>
<dbReference type="InterPro" id="IPR000792">
    <property type="entry name" value="Tscrpt_reg_LuxR_C"/>
</dbReference>
<sequence>MPGSGLLETGRLYLRAFRNAGRDGISMRMRLFGLLMLFCAAIVTGVLILLMGTGAFHAGEQQVRQTLEQELSYRAQAAYQEFGDISVRGVDLAETLSQTLERRLAAQKVPPAALAEEPELLNALLEETLPHLTGALEKTRASGVFLVLDATVNPDLPDAQQSRAGLYLKNMEPNIVSNTAANLRYMIGPMSIARENGMYILPQWRMECDVSGADWYQTTLEMARSRPERPVSRLYRWNRSVILPGSSESVMLCTLPLTASDGTVMGVCGFEVSQMLFKLSYAPDNSRFEYLFCMLSPVEEGRLSAEGALYAGSYAVYPGDMTEQPLEIKLDTGGIHTYHQPGAGTYAGLHRAVELYPKDSVYAGEQWMLTLMMPGEALAARLTDQNRVLVLGLLALLVCSCVGAAVLSRRYLRPMAEAFRQIKEGGGRTAQRTRIPEIDDLLEFLVRQDETAVPAYAPPPEQSALYRTFVENIQTLSAAERAVFDLYLQGHTAREIAAILCLSINTIKTHNRRIYMKLNVTSRKELLVYIQMMEEAKQAHAGRKDATG</sequence>
<keyword evidence="4" id="KW-0472">Membrane</keyword>
<evidence type="ECO:0000256" key="4">
    <source>
        <dbReference type="SAM" id="Phobius"/>
    </source>
</evidence>
<dbReference type="Proteomes" id="UP000661435">
    <property type="component" value="Unassembled WGS sequence"/>
</dbReference>
<dbReference type="InterPro" id="IPR016032">
    <property type="entry name" value="Sig_transdc_resp-reg_C-effctor"/>
</dbReference>
<comment type="caution">
    <text evidence="6">The sequence shown here is derived from an EMBL/GenBank/DDBJ whole genome shotgun (WGS) entry which is preliminary data.</text>
</comment>
<gene>
    <name evidence="6" type="ORF">H8S57_01385</name>
</gene>
<name>A0A8J6M9G5_9FIRM</name>
<dbReference type="Pfam" id="PF00196">
    <property type="entry name" value="GerE"/>
    <property type="match status" value="1"/>
</dbReference>
<dbReference type="GO" id="GO:0006355">
    <property type="term" value="P:regulation of DNA-templated transcription"/>
    <property type="evidence" value="ECO:0007669"/>
    <property type="project" value="InterPro"/>
</dbReference>
<dbReference type="GO" id="GO:0003677">
    <property type="term" value="F:DNA binding"/>
    <property type="evidence" value="ECO:0007669"/>
    <property type="project" value="UniProtKB-KW"/>
</dbReference>
<evidence type="ECO:0000313" key="7">
    <source>
        <dbReference type="Proteomes" id="UP000661435"/>
    </source>
</evidence>
<dbReference type="EMBL" id="JACOPP010000001">
    <property type="protein sequence ID" value="MBC5732379.1"/>
    <property type="molecule type" value="Genomic_DNA"/>
</dbReference>
<keyword evidence="1" id="KW-0805">Transcription regulation</keyword>
<dbReference type="SMART" id="SM00421">
    <property type="entry name" value="HTH_LUXR"/>
    <property type="match status" value="1"/>
</dbReference>
<accession>A0A8J6M9G5</accession>
<evidence type="ECO:0000259" key="5">
    <source>
        <dbReference type="PROSITE" id="PS50043"/>
    </source>
</evidence>